<organism evidence="12 13">
    <name type="scientific">Paenibacillus albiflavus</name>
    <dbReference type="NCBI Taxonomy" id="2545760"/>
    <lineage>
        <taxon>Bacteria</taxon>
        <taxon>Bacillati</taxon>
        <taxon>Bacillota</taxon>
        <taxon>Bacilli</taxon>
        <taxon>Bacillales</taxon>
        <taxon>Paenibacillaceae</taxon>
        <taxon>Paenibacillus</taxon>
    </lineage>
</organism>
<dbReference type="InterPro" id="IPR027304">
    <property type="entry name" value="Trigger_fact/SurA_dom_sf"/>
</dbReference>
<dbReference type="InterPro" id="IPR023059">
    <property type="entry name" value="Foldase_PrsA"/>
</dbReference>
<dbReference type="GO" id="GO:0003755">
    <property type="term" value="F:peptidyl-prolyl cis-trans isomerase activity"/>
    <property type="evidence" value="ECO:0007669"/>
    <property type="project" value="UniProtKB-UniRule"/>
</dbReference>
<evidence type="ECO:0000256" key="8">
    <source>
        <dbReference type="PROSITE-ProRule" id="PRU00278"/>
    </source>
</evidence>
<proteinExistence type="inferred from homology"/>
<evidence type="ECO:0000256" key="3">
    <source>
        <dbReference type="ARBA" id="ARBA00022475"/>
    </source>
</evidence>
<feature type="compositionally biased region" description="Pro residues" evidence="9">
    <location>
        <begin position="350"/>
        <end position="359"/>
    </location>
</feature>
<evidence type="ECO:0000256" key="6">
    <source>
        <dbReference type="ARBA" id="ARBA00023288"/>
    </source>
</evidence>
<protein>
    <recommendedName>
        <fullName evidence="7">Foldase protein PrsA</fullName>
        <ecNumber evidence="7">5.2.1.8</ecNumber>
    </recommendedName>
</protein>
<dbReference type="PANTHER" id="PTHR47245:SF2">
    <property type="entry name" value="PEPTIDYL-PROLYL CIS-TRANS ISOMERASE HP_0175-RELATED"/>
    <property type="match status" value="1"/>
</dbReference>
<feature type="domain" description="PpiC" evidence="11">
    <location>
        <begin position="208"/>
        <end position="297"/>
    </location>
</feature>
<comment type="catalytic activity">
    <reaction evidence="7">
        <text>[protein]-peptidylproline (omega=180) = [protein]-peptidylproline (omega=0)</text>
        <dbReference type="Rhea" id="RHEA:16237"/>
        <dbReference type="Rhea" id="RHEA-COMP:10747"/>
        <dbReference type="Rhea" id="RHEA-COMP:10748"/>
        <dbReference type="ChEBI" id="CHEBI:83833"/>
        <dbReference type="ChEBI" id="CHEBI:83834"/>
        <dbReference type="EC" id="5.2.1.8"/>
    </reaction>
</comment>
<keyword evidence="10" id="KW-0812">Transmembrane</keyword>
<dbReference type="Proteomes" id="UP000295418">
    <property type="component" value="Unassembled WGS sequence"/>
</dbReference>
<evidence type="ECO:0000256" key="5">
    <source>
        <dbReference type="ARBA" id="ARBA00023139"/>
    </source>
</evidence>
<comment type="similarity">
    <text evidence="2 7">Belongs to the PrsA family.</text>
</comment>
<dbReference type="Pfam" id="PF13616">
    <property type="entry name" value="Rotamase_3"/>
    <property type="match status" value="1"/>
</dbReference>
<dbReference type="AlphaFoldDB" id="A0A4R4EFG1"/>
<keyword evidence="7 8" id="KW-0697">Rotamase</keyword>
<keyword evidence="7" id="KW-0732">Signal</keyword>
<dbReference type="PANTHER" id="PTHR47245">
    <property type="entry name" value="PEPTIDYLPROLYL ISOMERASE"/>
    <property type="match status" value="1"/>
</dbReference>
<dbReference type="SUPFAM" id="SSF54534">
    <property type="entry name" value="FKBP-like"/>
    <property type="match status" value="1"/>
</dbReference>
<evidence type="ECO:0000256" key="7">
    <source>
        <dbReference type="HAMAP-Rule" id="MF_01145"/>
    </source>
</evidence>
<gene>
    <name evidence="7" type="primary">prsA</name>
    <name evidence="12" type="ORF">E0485_06940</name>
</gene>
<dbReference type="GO" id="GO:0006457">
    <property type="term" value="P:protein folding"/>
    <property type="evidence" value="ECO:0007669"/>
    <property type="project" value="UniProtKB-UniRule"/>
</dbReference>
<dbReference type="RefSeq" id="WP_132417256.1">
    <property type="nucleotide sequence ID" value="NZ_SKFG01000004.1"/>
</dbReference>
<dbReference type="InterPro" id="IPR050245">
    <property type="entry name" value="PrsA_foldase"/>
</dbReference>
<sequence length="365" mass="40121">MSDKENTFENKNQTGEELETKQVENTEKAAIVDSSAKGDQEQAENKAAVEPVSNGGVMKLVPWIITAVAVVALIAVLFMDPTGSKEVVATVNGDKITRQELNEYMTSKAGEQVLSNMINERLIDQEAKKAGITVTDAAVDAEVAKMTESYSQDQLDYNLAQAGMTMSDLKTQLRTELKIRGILEPTITITDDDMKQRYDEDKDYYKTPEQVKASHILVDKQEDAEAILKDLKGGADFATLAKEKSKDGSASQGGDLGYFGHGDMVEEFDEAAFKLNVGEISDVVKSKFGYHIIKVTDKKPATEPTFEEKKDEIRQQLIDEKLNEDVPAWIQKIQAEAKIDNKLEAKATPTPAPATPAPSPEADKK</sequence>
<dbReference type="InterPro" id="IPR023058">
    <property type="entry name" value="PPIase_PpiC_CS"/>
</dbReference>
<dbReference type="Gene3D" id="1.10.4030.10">
    <property type="entry name" value="Porin chaperone SurA, peptide-binding domain"/>
    <property type="match status" value="1"/>
</dbReference>
<keyword evidence="4 7" id="KW-0472">Membrane</keyword>
<evidence type="ECO:0000256" key="9">
    <source>
        <dbReference type="SAM" id="MobiDB-lite"/>
    </source>
</evidence>
<evidence type="ECO:0000313" key="12">
    <source>
        <dbReference type="EMBL" id="TCZ78806.1"/>
    </source>
</evidence>
<dbReference type="SUPFAM" id="SSF109998">
    <property type="entry name" value="Triger factor/SurA peptide-binding domain-like"/>
    <property type="match status" value="1"/>
</dbReference>
<evidence type="ECO:0000256" key="2">
    <source>
        <dbReference type="ARBA" id="ARBA00006071"/>
    </source>
</evidence>
<evidence type="ECO:0000256" key="10">
    <source>
        <dbReference type="SAM" id="Phobius"/>
    </source>
</evidence>
<evidence type="ECO:0000256" key="1">
    <source>
        <dbReference type="ARBA" id="ARBA00004193"/>
    </source>
</evidence>
<dbReference type="InterPro" id="IPR046357">
    <property type="entry name" value="PPIase_dom_sf"/>
</dbReference>
<dbReference type="Pfam" id="PF13624">
    <property type="entry name" value="SurA_N_3"/>
    <property type="match status" value="1"/>
</dbReference>
<dbReference type="PROSITE" id="PS50198">
    <property type="entry name" value="PPIC_PPIASE_2"/>
    <property type="match status" value="1"/>
</dbReference>
<name>A0A4R4EFG1_9BACL</name>
<evidence type="ECO:0000256" key="4">
    <source>
        <dbReference type="ARBA" id="ARBA00023136"/>
    </source>
</evidence>
<feature type="compositionally biased region" description="Basic and acidic residues" evidence="9">
    <location>
        <begin position="18"/>
        <end position="27"/>
    </location>
</feature>
<evidence type="ECO:0000313" key="13">
    <source>
        <dbReference type="Proteomes" id="UP000295418"/>
    </source>
</evidence>
<comment type="function">
    <text evidence="7">Plays a major role in protein secretion by helping the post-translocational extracellular folding of several secreted proteins.</text>
</comment>
<keyword evidence="10" id="KW-1133">Transmembrane helix</keyword>
<keyword evidence="13" id="KW-1185">Reference proteome</keyword>
<dbReference type="OrthoDB" id="14196at2"/>
<comment type="caution">
    <text evidence="12">The sequence shown here is derived from an EMBL/GenBank/DDBJ whole genome shotgun (WGS) entry which is preliminary data.</text>
</comment>
<keyword evidence="7 8" id="KW-0413">Isomerase</keyword>
<dbReference type="GO" id="GO:0005886">
    <property type="term" value="C:plasma membrane"/>
    <property type="evidence" value="ECO:0007669"/>
    <property type="project" value="UniProtKB-SubCell"/>
</dbReference>
<keyword evidence="6" id="KW-0449">Lipoprotein</keyword>
<dbReference type="HAMAP" id="MF_01145">
    <property type="entry name" value="Foldase_PrsA"/>
    <property type="match status" value="1"/>
</dbReference>
<dbReference type="PROSITE" id="PS01096">
    <property type="entry name" value="PPIC_PPIASE_1"/>
    <property type="match status" value="1"/>
</dbReference>
<feature type="region of interest" description="Disordered" evidence="9">
    <location>
        <begin position="1"/>
        <end position="48"/>
    </location>
</feature>
<dbReference type="InterPro" id="IPR000297">
    <property type="entry name" value="PPIase_PpiC"/>
</dbReference>
<dbReference type="Gene3D" id="3.10.50.40">
    <property type="match status" value="1"/>
</dbReference>
<keyword evidence="3 7" id="KW-1003">Cell membrane</keyword>
<evidence type="ECO:0000259" key="11">
    <source>
        <dbReference type="PROSITE" id="PS50198"/>
    </source>
</evidence>
<dbReference type="EMBL" id="SKFG01000004">
    <property type="protein sequence ID" value="TCZ78806.1"/>
    <property type="molecule type" value="Genomic_DNA"/>
</dbReference>
<keyword evidence="5" id="KW-0564">Palmitate</keyword>
<accession>A0A4R4EFG1</accession>
<comment type="subcellular location">
    <subcellularLocation>
        <location evidence="1">Cell membrane</location>
        <topology evidence="1">Lipid-anchor</topology>
    </subcellularLocation>
</comment>
<feature type="transmembrane region" description="Helical" evidence="10">
    <location>
        <begin position="60"/>
        <end position="79"/>
    </location>
</feature>
<feature type="region of interest" description="Disordered" evidence="9">
    <location>
        <begin position="341"/>
        <end position="365"/>
    </location>
</feature>
<dbReference type="EC" id="5.2.1.8" evidence="7"/>
<reference evidence="12 13" key="1">
    <citation type="submission" date="2019-03" db="EMBL/GenBank/DDBJ databases">
        <authorList>
            <person name="Kim M.K.M."/>
        </authorList>
    </citation>
    <scope>NUCLEOTIDE SEQUENCE [LARGE SCALE GENOMIC DNA]</scope>
    <source>
        <strain evidence="12 13">18JY21-1</strain>
    </source>
</reference>